<dbReference type="STRING" id="927083.DB32_007425"/>
<dbReference type="Pfam" id="PF00892">
    <property type="entry name" value="EamA"/>
    <property type="match status" value="2"/>
</dbReference>
<dbReference type="KEGG" id="samy:DB32_007425"/>
<feature type="transmembrane region" description="Helical" evidence="6">
    <location>
        <begin position="217"/>
        <end position="237"/>
    </location>
</feature>
<feature type="transmembrane region" description="Helical" evidence="6">
    <location>
        <begin position="243"/>
        <end position="261"/>
    </location>
</feature>
<feature type="transmembrane region" description="Helical" evidence="6">
    <location>
        <begin position="95"/>
        <end position="115"/>
    </location>
</feature>
<feature type="domain" description="EamA" evidence="7">
    <location>
        <begin position="151"/>
        <end position="288"/>
    </location>
</feature>
<dbReference type="GO" id="GO:0016020">
    <property type="term" value="C:membrane"/>
    <property type="evidence" value="ECO:0007669"/>
    <property type="project" value="UniProtKB-SubCell"/>
</dbReference>
<evidence type="ECO:0000256" key="2">
    <source>
        <dbReference type="ARBA" id="ARBA00007362"/>
    </source>
</evidence>
<proteinExistence type="inferred from homology"/>
<dbReference type="InterPro" id="IPR050638">
    <property type="entry name" value="AA-Vitamin_Transporters"/>
</dbReference>
<feature type="transmembrane region" description="Helical" evidence="6">
    <location>
        <begin position="67"/>
        <end position="88"/>
    </location>
</feature>
<keyword evidence="3 6" id="KW-0812">Transmembrane</keyword>
<feature type="transmembrane region" description="Helical" evidence="6">
    <location>
        <begin position="152"/>
        <end position="173"/>
    </location>
</feature>
<sequence>MQAFGDAMALGCALAWALAVLAFRRVQGVGSAALNLFKNTLASVLLFATMLATGLRFDLARGWSDWGALALSGVLGLAVADTLFLAGLRRVDASIAAVADCAYAPTVLALSVLALGEPITTGLWIGAPLVVLGLAVVGWEPRGEAKPIDRRGLVLCVAGVMTTAVAVVLAKRALDRSELIEATAVRLVAGSIALFAWETIAGRRREVLALFRERASWKWAVPGAVLGSYVAMILWLGGMKYGAASRAALLNQSGAVFVLVLSRMSGEVVPSRRWIGAAIAIAGVAAVLAW</sequence>
<accession>A0A0F6YMF8</accession>
<feature type="transmembrane region" description="Helical" evidence="6">
    <location>
        <begin position="273"/>
        <end position="289"/>
    </location>
</feature>
<dbReference type="PANTHER" id="PTHR32322:SF2">
    <property type="entry name" value="EAMA DOMAIN-CONTAINING PROTEIN"/>
    <property type="match status" value="1"/>
</dbReference>
<dbReference type="PANTHER" id="PTHR32322">
    <property type="entry name" value="INNER MEMBRANE TRANSPORTER"/>
    <property type="match status" value="1"/>
</dbReference>
<dbReference type="AlphaFoldDB" id="A0A0F6YMF8"/>
<dbReference type="Gene3D" id="1.10.3730.20">
    <property type="match status" value="1"/>
</dbReference>
<organism evidence="8 9">
    <name type="scientific">Sandaracinus amylolyticus</name>
    <dbReference type="NCBI Taxonomy" id="927083"/>
    <lineage>
        <taxon>Bacteria</taxon>
        <taxon>Pseudomonadati</taxon>
        <taxon>Myxococcota</taxon>
        <taxon>Polyangia</taxon>
        <taxon>Polyangiales</taxon>
        <taxon>Sandaracinaceae</taxon>
        <taxon>Sandaracinus</taxon>
    </lineage>
</organism>
<evidence type="ECO:0000256" key="5">
    <source>
        <dbReference type="ARBA" id="ARBA00023136"/>
    </source>
</evidence>
<evidence type="ECO:0000256" key="3">
    <source>
        <dbReference type="ARBA" id="ARBA00022692"/>
    </source>
</evidence>
<evidence type="ECO:0000313" key="8">
    <source>
        <dbReference type="EMBL" id="AKF10276.1"/>
    </source>
</evidence>
<evidence type="ECO:0000256" key="1">
    <source>
        <dbReference type="ARBA" id="ARBA00004141"/>
    </source>
</evidence>
<name>A0A0F6YMF8_9BACT</name>
<dbReference type="SUPFAM" id="SSF103481">
    <property type="entry name" value="Multidrug resistance efflux transporter EmrE"/>
    <property type="match status" value="2"/>
</dbReference>
<comment type="similarity">
    <text evidence="2">Belongs to the EamA transporter family.</text>
</comment>
<dbReference type="InterPro" id="IPR000620">
    <property type="entry name" value="EamA_dom"/>
</dbReference>
<evidence type="ECO:0000313" key="9">
    <source>
        <dbReference type="Proteomes" id="UP000034883"/>
    </source>
</evidence>
<keyword evidence="9" id="KW-1185">Reference proteome</keyword>
<evidence type="ECO:0000256" key="6">
    <source>
        <dbReference type="SAM" id="Phobius"/>
    </source>
</evidence>
<gene>
    <name evidence="8" type="ORF">DB32_007425</name>
</gene>
<keyword evidence="4 6" id="KW-1133">Transmembrane helix</keyword>
<feature type="transmembrane region" description="Helical" evidence="6">
    <location>
        <begin position="179"/>
        <end position="197"/>
    </location>
</feature>
<dbReference type="EMBL" id="CP011125">
    <property type="protein sequence ID" value="AKF10276.1"/>
    <property type="molecule type" value="Genomic_DNA"/>
</dbReference>
<keyword evidence="5 6" id="KW-0472">Membrane</keyword>
<protein>
    <recommendedName>
        <fullName evidence="7">EamA domain-containing protein</fullName>
    </recommendedName>
</protein>
<comment type="subcellular location">
    <subcellularLocation>
        <location evidence="1">Membrane</location>
        <topology evidence="1">Multi-pass membrane protein</topology>
    </subcellularLocation>
</comment>
<dbReference type="InterPro" id="IPR037185">
    <property type="entry name" value="EmrE-like"/>
</dbReference>
<feature type="transmembrane region" description="Helical" evidence="6">
    <location>
        <begin position="6"/>
        <end position="24"/>
    </location>
</feature>
<feature type="transmembrane region" description="Helical" evidence="6">
    <location>
        <begin position="121"/>
        <end position="140"/>
    </location>
</feature>
<reference evidence="8 9" key="1">
    <citation type="submission" date="2015-03" db="EMBL/GenBank/DDBJ databases">
        <title>Genome assembly of Sandaracinus amylolyticus DSM 53668.</title>
        <authorList>
            <person name="Sharma G."/>
            <person name="Subramanian S."/>
        </authorList>
    </citation>
    <scope>NUCLEOTIDE SEQUENCE [LARGE SCALE GENOMIC DNA]</scope>
    <source>
        <strain evidence="8 9">DSM 53668</strain>
    </source>
</reference>
<dbReference type="RefSeq" id="WP_053237251.1">
    <property type="nucleotide sequence ID" value="NZ_CP011125.1"/>
</dbReference>
<feature type="domain" description="EamA" evidence="7">
    <location>
        <begin position="4"/>
        <end position="137"/>
    </location>
</feature>
<evidence type="ECO:0000256" key="4">
    <source>
        <dbReference type="ARBA" id="ARBA00022989"/>
    </source>
</evidence>
<evidence type="ECO:0000259" key="7">
    <source>
        <dbReference type="Pfam" id="PF00892"/>
    </source>
</evidence>
<dbReference type="OrthoDB" id="5417507at2"/>
<feature type="transmembrane region" description="Helical" evidence="6">
    <location>
        <begin position="36"/>
        <end position="55"/>
    </location>
</feature>
<dbReference type="Proteomes" id="UP000034883">
    <property type="component" value="Chromosome"/>
</dbReference>